<dbReference type="InterPro" id="IPR036865">
    <property type="entry name" value="CRAL-TRIO_dom_sf"/>
</dbReference>
<dbReference type="Proteomes" id="UP001153618">
    <property type="component" value="Unassembled WGS sequence"/>
</dbReference>
<evidence type="ECO:0000313" key="3">
    <source>
        <dbReference type="EMBL" id="CAG8250681.1"/>
    </source>
</evidence>
<organism evidence="3 4">
    <name type="scientific">Penicillium olsonii</name>
    <dbReference type="NCBI Taxonomy" id="99116"/>
    <lineage>
        <taxon>Eukaryota</taxon>
        <taxon>Fungi</taxon>
        <taxon>Dikarya</taxon>
        <taxon>Ascomycota</taxon>
        <taxon>Pezizomycotina</taxon>
        <taxon>Eurotiomycetes</taxon>
        <taxon>Eurotiomycetidae</taxon>
        <taxon>Eurotiales</taxon>
        <taxon>Aspergillaceae</taxon>
        <taxon>Penicillium</taxon>
    </lineage>
</organism>
<dbReference type="InterPro" id="IPR001251">
    <property type="entry name" value="CRAL-TRIO_dom"/>
</dbReference>
<dbReference type="PANTHER" id="PTHR45657:SF20">
    <property type="entry name" value="CRAL_TRIO DOMAIN PROTEIN (AFU_ORTHOLOGUE AFUA_5G00680)"/>
    <property type="match status" value="1"/>
</dbReference>
<evidence type="ECO:0000259" key="2">
    <source>
        <dbReference type="PROSITE" id="PS50191"/>
    </source>
</evidence>
<reference evidence="3" key="1">
    <citation type="submission" date="2021-07" db="EMBL/GenBank/DDBJ databases">
        <authorList>
            <person name="Branca A.L. A."/>
        </authorList>
    </citation>
    <scope>NUCLEOTIDE SEQUENCE</scope>
</reference>
<dbReference type="PROSITE" id="PS50191">
    <property type="entry name" value="CRAL_TRIO"/>
    <property type="match status" value="1"/>
</dbReference>
<protein>
    <recommendedName>
        <fullName evidence="2">CRAL-TRIO domain-containing protein</fullName>
    </recommendedName>
</protein>
<gene>
    <name evidence="3" type="ORF">POLS_LOCUS8768</name>
</gene>
<proteinExistence type="predicted"/>
<evidence type="ECO:0000313" key="4">
    <source>
        <dbReference type="Proteomes" id="UP001153618"/>
    </source>
</evidence>
<dbReference type="Pfam" id="PF00650">
    <property type="entry name" value="CRAL_TRIO"/>
    <property type="match status" value="1"/>
</dbReference>
<dbReference type="PANTHER" id="PTHR45657">
    <property type="entry name" value="CRAL-TRIO DOMAIN-CONTAINING PROTEIN YKL091C-RELATED"/>
    <property type="match status" value="1"/>
</dbReference>
<dbReference type="OrthoDB" id="30289at2759"/>
<dbReference type="InterPro" id="IPR051026">
    <property type="entry name" value="PI/PC_transfer"/>
</dbReference>
<dbReference type="SUPFAM" id="SSF52087">
    <property type="entry name" value="CRAL/TRIO domain"/>
    <property type="match status" value="1"/>
</dbReference>
<feature type="region of interest" description="Disordered" evidence="1">
    <location>
        <begin position="177"/>
        <end position="198"/>
    </location>
</feature>
<dbReference type="AlphaFoldDB" id="A0A9W4IAK1"/>
<sequence>MLQLAAAYVDSVSRFVIPLCSMMPDRPEKSTPITSSLYLVDATNMGLKQAWSAKNLIQDISWLLSTCFPESIDKVLVCNSPSYFPTIWKYLKPYVDPFTAEKIVFLLRSEVLPTLREYIDDANIPAQFGGAHSFTHGQLPDLEDEIQKCLGLQEGTTQLPPGPIKWIEEADGRKSALAVGSEAGSERNHRVATMDSRQ</sequence>
<feature type="domain" description="CRAL-TRIO" evidence="2">
    <location>
        <begin position="1"/>
        <end position="136"/>
    </location>
</feature>
<dbReference type="Gene3D" id="3.40.525.10">
    <property type="entry name" value="CRAL-TRIO lipid binding domain"/>
    <property type="match status" value="1"/>
</dbReference>
<name>A0A9W4IAK1_PENOL</name>
<accession>A0A9W4IAK1</accession>
<keyword evidence="4" id="KW-1185">Reference proteome</keyword>
<dbReference type="CDD" id="cd00170">
    <property type="entry name" value="SEC14"/>
    <property type="match status" value="1"/>
</dbReference>
<evidence type="ECO:0000256" key="1">
    <source>
        <dbReference type="SAM" id="MobiDB-lite"/>
    </source>
</evidence>
<comment type="caution">
    <text evidence="3">The sequence shown here is derived from an EMBL/GenBank/DDBJ whole genome shotgun (WGS) entry which is preliminary data.</text>
</comment>
<dbReference type="EMBL" id="CAJVOS010000071">
    <property type="protein sequence ID" value="CAG8250681.1"/>
    <property type="molecule type" value="Genomic_DNA"/>
</dbReference>